<dbReference type="EMBL" id="SMCS01000003">
    <property type="protein sequence ID" value="TCV94732.1"/>
    <property type="molecule type" value="Genomic_DNA"/>
</dbReference>
<keyword evidence="1" id="KW-0732">Signal</keyword>
<evidence type="ECO:0000256" key="1">
    <source>
        <dbReference type="SAM" id="SignalP"/>
    </source>
</evidence>
<gene>
    <name evidence="2" type="ORF">EC912_103217</name>
</gene>
<feature type="signal peptide" evidence="1">
    <location>
        <begin position="1"/>
        <end position="31"/>
    </location>
</feature>
<keyword evidence="3" id="KW-1185">Reference proteome</keyword>
<name>A0A4R3YQU7_9GAMM</name>
<dbReference type="RefSeq" id="WP_132143314.1">
    <property type="nucleotide sequence ID" value="NZ_SMCS01000003.1"/>
</dbReference>
<comment type="caution">
    <text evidence="2">The sequence shown here is derived from an EMBL/GenBank/DDBJ whole genome shotgun (WGS) entry which is preliminary data.</text>
</comment>
<sequence length="221" mass="23567">MNRITKRHRVCRMACIAVAVIGTITSVAASAAPMGLVSALVACDGGFFRYMAGHPELADYGKTESPSPGYTRFVGNVADSRYLKAAFSKAKDEGAGLQVVGFMFDPSASGVFWGVYLSGRPSDALGAVAALVDSAQGRQMKRDSSYVRVEIWDGSAWVAPRVAASKGWPATRMPERVLELSEDTLPDGSRGTLLACSLQNDFKPIDPVLTKDIFPDAVKAN</sequence>
<protein>
    <submittedName>
        <fullName evidence="2">Uncharacterized protein</fullName>
    </submittedName>
</protein>
<evidence type="ECO:0000313" key="2">
    <source>
        <dbReference type="EMBL" id="TCV94732.1"/>
    </source>
</evidence>
<organism evidence="2 3">
    <name type="scientific">Luteibacter rhizovicinus</name>
    <dbReference type="NCBI Taxonomy" id="242606"/>
    <lineage>
        <taxon>Bacteria</taxon>
        <taxon>Pseudomonadati</taxon>
        <taxon>Pseudomonadota</taxon>
        <taxon>Gammaproteobacteria</taxon>
        <taxon>Lysobacterales</taxon>
        <taxon>Rhodanobacteraceae</taxon>
        <taxon>Luteibacter</taxon>
    </lineage>
</organism>
<reference evidence="2 3" key="1">
    <citation type="submission" date="2019-03" db="EMBL/GenBank/DDBJ databases">
        <title>Above-ground endophytic microbial communities from plants in different locations in the United States.</title>
        <authorList>
            <person name="Frank C."/>
        </authorList>
    </citation>
    <scope>NUCLEOTIDE SEQUENCE [LARGE SCALE GENOMIC DNA]</scope>
    <source>
        <strain evidence="2 3">LP_13_YM</strain>
    </source>
</reference>
<dbReference type="Proteomes" id="UP000295645">
    <property type="component" value="Unassembled WGS sequence"/>
</dbReference>
<dbReference type="AlphaFoldDB" id="A0A4R3YQU7"/>
<evidence type="ECO:0000313" key="3">
    <source>
        <dbReference type="Proteomes" id="UP000295645"/>
    </source>
</evidence>
<accession>A0A4R3YQU7</accession>
<feature type="chain" id="PRO_5020961338" evidence="1">
    <location>
        <begin position="32"/>
        <end position="221"/>
    </location>
</feature>
<proteinExistence type="predicted"/>